<feature type="region of interest" description="Disordered" evidence="1">
    <location>
        <begin position="319"/>
        <end position="375"/>
    </location>
</feature>
<evidence type="ECO:0000313" key="2">
    <source>
        <dbReference type="EMBL" id="JAV30328.1"/>
    </source>
</evidence>
<dbReference type="AlphaFoldDB" id="A0A1Q3FS09"/>
<feature type="compositionally biased region" description="Basic residues" evidence="1">
    <location>
        <begin position="497"/>
        <end position="506"/>
    </location>
</feature>
<protein>
    <submittedName>
        <fullName evidence="2">Uncharacterized protein</fullName>
    </submittedName>
</protein>
<organism evidence="2">
    <name type="scientific">Culex tarsalis</name>
    <name type="common">Encephalitis mosquito</name>
    <dbReference type="NCBI Taxonomy" id="7177"/>
    <lineage>
        <taxon>Eukaryota</taxon>
        <taxon>Metazoa</taxon>
        <taxon>Ecdysozoa</taxon>
        <taxon>Arthropoda</taxon>
        <taxon>Hexapoda</taxon>
        <taxon>Insecta</taxon>
        <taxon>Pterygota</taxon>
        <taxon>Neoptera</taxon>
        <taxon>Endopterygota</taxon>
        <taxon>Diptera</taxon>
        <taxon>Nematocera</taxon>
        <taxon>Culicoidea</taxon>
        <taxon>Culicidae</taxon>
        <taxon>Culicinae</taxon>
        <taxon>Culicini</taxon>
        <taxon>Culex</taxon>
        <taxon>Culex</taxon>
    </lineage>
</organism>
<name>A0A1Q3FS09_CULTA</name>
<evidence type="ECO:0000256" key="1">
    <source>
        <dbReference type="SAM" id="MobiDB-lite"/>
    </source>
</evidence>
<feature type="compositionally biased region" description="Low complexity" evidence="1">
    <location>
        <begin position="507"/>
        <end position="523"/>
    </location>
</feature>
<feature type="region of interest" description="Disordered" evidence="1">
    <location>
        <begin position="187"/>
        <end position="228"/>
    </location>
</feature>
<sequence>MSDIPVISITKEFSDEELDDVAKLNINDALTDTEDLIMEQDSVRYRKSPTKCGNALVDAILPTTNGSVTDVEDCTDSDEDEGEVKSAREAEITLDNFLDQGYVDETTNSGNKGAKPKTLTHCSSMATESTPHTLGIVLDASNALTDCEDLSDDDDSLGHVSIPDCPEDILTRANDNDAVAIHNVVKRRQDKHVHKQEAAEASSSESEEDSKVRHRKCHRKAEDRPKSEYENLMMSDEEMAGGACAKPSNRRSALFEAEELVMEGSDIEEDKPHAFPEINITFVSDDRDVPVDKPTRKRPASLAVQTPNADEAVTDVENLNSSDSEEETVTTRKRLMPRAVVKGGKVGGGTTDVEDFNDSEDNQDNELKNDVTSEFLPSPVREIAILKHDECGEQRQNVMPLNKGMLTVRTPDIEQALTDVEDMSDTEEVGEMYDSSKYTIESLPEMEGDNVYSSDHTRTNSGPTLEVTSPARDPVTDTEDLFFEQSASTGGSGSELRRRRKTKQCHSHGSSAGGSSAYQSQQSKGKKHLEMKCDTAAATTDVEDMYLSDDTAKKCGFERAKQRRATIQFSGLMATANDGDGKTDVEFLSGDELVCERSQSPQLHCHGYSSIVKTKERNGPIGHSVTNDVRPIPMIRKISPSPDTAQNCNTDVEDIQMGSDGEEHAVTYSRAQTATPFELTRESGSCEIYETSPRAKNELLDIKGMADGNQPEIHTDVESLDEVEQ</sequence>
<feature type="compositionally biased region" description="Acidic residues" evidence="1">
    <location>
        <begin position="352"/>
        <end position="364"/>
    </location>
</feature>
<feature type="compositionally biased region" description="Polar residues" evidence="1">
    <location>
        <begin position="451"/>
        <end position="467"/>
    </location>
</feature>
<accession>A0A1Q3FS09</accession>
<dbReference type="EMBL" id="GFDL01004717">
    <property type="protein sequence ID" value="JAV30328.1"/>
    <property type="molecule type" value="Transcribed_RNA"/>
</dbReference>
<feature type="region of interest" description="Disordered" evidence="1">
    <location>
        <begin position="706"/>
        <end position="725"/>
    </location>
</feature>
<feature type="region of interest" description="Disordered" evidence="1">
    <location>
        <begin position="443"/>
        <end position="530"/>
    </location>
</feature>
<reference evidence="2" key="1">
    <citation type="submission" date="2017-01" db="EMBL/GenBank/DDBJ databases">
        <title>A deep insight into the sialotranscriptome of adult male and female Cluex tarsalis mosquitoes.</title>
        <authorList>
            <person name="Ribeiro J.M."/>
            <person name="Moreira F."/>
            <person name="Bernard K.A."/>
            <person name="Calvo E."/>
        </authorList>
    </citation>
    <scope>NUCLEOTIDE SEQUENCE</scope>
    <source>
        <strain evidence="2">Kern County</strain>
        <tissue evidence="2">Salivary glands</tissue>
    </source>
</reference>
<proteinExistence type="predicted"/>